<evidence type="ECO:0000256" key="1">
    <source>
        <dbReference type="SAM" id="Phobius"/>
    </source>
</evidence>
<evidence type="ECO:0000313" key="2">
    <source>
        <dbReference type="EMBL" id="EIT83466.1"/>
    </source>
</evidence>
<name>I8IVJ8_ASPO3</name>
<reference evidence="2 3" key="1">
    <citation type="journal article" date="2012" name="Eukaryot. Cell">
        <title>Draft genome sequence of Aspergillus oryzae strain 3.042.</title>
        <authorList>
            <person name="Zhao G."/>
            <person name="Yao Y."/>
            <person name="Qi W."/>
            <person name="Wang C."/>
            <person name="Hou L."/>
            <person name="Zeng B."/>
            <person name="Cao X."/>
        </authorList>
    </citation>
    <scope>NUCLEOTIDE SEQUENCE [LARGE SCALE GENOMIC DNA]</scope>
    <source>
        <strain evidence="2 3">3.042</strain>
    </source>
</reference>
<keyword evidence="1" id="KW-0812">Transmembrane</keyword>
<dbReference type="AlphaFoldDB" id="I8IVJ8"/>
<dbReference type="EMBL" id="AKHY01000008">
    <property type="protein sequence ID" value="EIT83466.1"/>
    <property type="molecule type" value="Genomic_DNA"/>
</dbReference>
<feature type="transmembrane region" description="Helical" evidence="1">
    <location>
        <begin position="42"/>
        <end position="66"/>
    </location>
</feature>
<keyword evidence="1" id="KW-0472">Membrane</keyword>
<organism evidence="2 3">
    <name type="scientific">Aspergillus oryzae (strain 3.042)</name>
    <name type="common">Yellow koji mold</name>
    <dbReference type="NCBI Taxonomy" id="1160506"/>
    <lineage>
        <taxon>Eukaryota</taxon>
        <taxon>Fungi</taxon>
        <taxon>Dikarya</taxon>
        <taxon>Ascomycota</taxon>
        <taxon>Pezizomycotina</taxon>
        <taxon>Eurotiomycetes</taxon>
        <taxon>Eurotiomycetidae</taxon>
        <taxon>Eurotiales</taxon>
        <taxon>Aspergillaceae</taxon>
        <taxon>Aspergillus</taxon>
        <taxon>Aspergillus subgen. Circumdati</taxon>
    </lineage>
</organism>
<comment type="caution">
    <text evidence="2">The sequence shown here is derived from an EMBL/GenBank/DDBJ whole genome shotgun (WGS) entry which is preliminary data.</text>
</comment>
<sequence length="125" mass="13917">MEPSVSDFKLVGLAAGFTLGFGFLTVWNAIKQTSEIEKPYKSPFVILIWIEILSNVVIGVMGWLVLEGIVPVIANTVPPVHLYWRFYYSAGPSRSNVVCKSSLTASTSWWKRRRQRGKSNGALLA</sequence>
<feature type="transmembrane region" description="Helical" evidence="1">
    <location>
        <begin position="12"/>
        <end position="30"/>
    </location>
</feature>
<dbReference type="HOGENOM" id="CLU_1992149_0_0_1"/>
<accession>I8IVJ8</accession>
<gene>
    <name evidence="2" type="ORF">Ao3042_10799</name>
</gene>
<reference evidence="3" key="2">
    <citation type="submission" date="2012-06" db="EMBL/GenBank/DDBJ databases">
        <title>Comparative genomic analyses of Aspergillus oryzae 3.042 and A. oryzae RIB40 for soy-sauce fermentation.</title>
        <authorList>
            <person name="Zhao G."/>
            <person name="Hou L."/>
            <person name="Wang C."/>
            <person name="Cao X."/>
        </authorList>
    </citation>
    <scope>NUCLEOTIDE SEQUENCE [LARGE SCALE GENOMIC DNA]</scope>
    <source>
        <strain evidence="3">3.042</strain>
    </source>
</reference>
<proteinExistence type="predicted"/>
<keyword evidence="1" id="KW-1133">Transmembrane helix</keyword>
<protein>
    <submittedName>
        <fullName evidence="2">Uncharacterized protein</fullName>
    </submittedName>
</protein>
<dbReference type="Proteomes" id="UP000002812">
    <property type="component" value="Unassembled WGS sequence"/>
</dbReference>
<evidence type="ECO:0000313" key="3">
    <source>
        <dbReference type="Proteomes" id="UP000002812"/>
    </source>
</evidence>